<dbReference type="PANTHER" id="PTHR13620">
    <property type="entry name" value="3-5 EXONUCLEASE"/>
    <property type="match status" value="1"/>
</dbReference>
<feature type="compositionally biased region" description="Pro residues" evidence="10">
    <location>
        <begin position="254"/>
        <end position="264"/>
    </location>
</feature>
<dbReference type="InterPro" id="IPR051132">
    <property type="entry name" value="3-5_Exonuclease_domain"/>
</dbReference>
<dbReference type="AlphaFoldDB" id="A0A2H3E406"/>
<dbReference type="STRING" id="47427.A0A2H3E406"/>
<evidence type="ECO:0000256" key="9">
    <source>
        <dbReference type="ARBA" id="ARBA00042761"/>
    </source>
</evidence>
<protein>
    <recommendedName>
        <fullName evidence="8">3'-5' exonuclease</fullName>
    </recommendedName>
    <alternativeName>
        <fullName evidence="9">Werner Syndrome-like exonuclease</fullName>
    </alternativeName>
</protein>
<keyword evidence="7" id="KW-0539">Nucleus</keyword>
<keyword evidence="6" id="KW-0460">Magnesium</keyword>
<dbReference type="OrthoDB" id="1920326at2759"/>
<evidence type="ECO:0000256" key="3">
    <source>
        <dbReference type="ARBA" id="ARBA00022723"/>
    </source>
</evidence>
<evidence type="ECO:0000256" key="10">
    <source>
        <dbReference type="SAM" id="MobiDB-lite"/>
    </source>
</evidence>
<feature type="compositionally biased region" description="Basic and acidic residues" evidence="10">
    <location>
        <begin position="265"/>
        <end position="278"/>
    </location>
</feature>
<feature type="domain" description="3'-5' exonuclease" evidence="11">
    <location>
        <begin position="15"/>
        <end position="197"/>
    </location>
</feature>
<evidence type="ECO:0000256" key="7">
    <source>
        <dbReference type="ARBA" id="ARBA00023242"/>
    </source>
</evidence>
<evidence type="ECO:0000313" key="12">
    <source>
        <dbReference type="EMBL" id="PBL00885.1"/>
    </source>
</evidence>
<dbReference type="Gene3D" id="3.30.420.10">
    <property type="entry name" value="Ribonuclease H-like superfamily/Ribonuclease H"/>
    <property type="match status" value="1"/>
</dbReference>
<evidence type="ECO:0000313" key="13">
    <source>
        <dbReference type="Proteomes" id="UP000217790"/>
    </source>
</evidence>
<organism evidence="12 13">
    <name type="scientific">Armillaria gallica</name>
    <name type="common">Bulbous honey fungus</name>
    <name type="synonym">Armillaria bulbosa</name>
    <dbReference type="NCBI Taxonomy" id="47427"/>
    <lineage>
        <taxon>Eukaryota</taxon>
        <taxon>Fungi</taxon>
        <taxon>Dikarya</taxon>
        <taxon>Basidiomycota</taxon>
        <taxon>Agaricomycotina</taxon>
        <taxon>Agaricomycetes</taxon>
        <taxon>Agaricomycetidae</taxon>
        <taxon>Agaricales</taxon>
        <taxon>Marasmiineae</taxon>
        <taxon>Physalacriaceae</taxon>
        <taxon>Armillaria</taxon>
    </lineage>
</organism>
<keyword evidence="13" id="KW-1185">Reference proteome</keyword>
<dbReference type="Pfam" id="PF01612">
    <property type="entry name" value="DNA_pol_A_exo1"/>
    <property type="match status" value="1"/>
</dbReference>
<evidence type="ECO:0000256" key="8">
    <source>
        <dbReference type="ARBA" id="ARBA00040531"/>
    </source>
</evidence>
<dbReference type="Proteomes" id="UP000217790">
    <property type="component" value="Unassembled WGS sequence"/>
</dbReference>
<dbReference type="CDD" id="cd06141">
    <property type="entry name" value="WRN_exo"/>
    <property type="match status" value="1"/>
</dbReference>
<dbReference type="SMART" id="SM00474">
    <property type="entry name" value="35EXOc"/>
    <property type="match status" value="1"/>
</dbReference>
<accession>A0A2H3E406</accession>
<dbReference type="InParanoid" id="A0A2H3E406"/>
<keyword evidence="4" id="KW-0378">Hydrolase</keyword>
<reference evidence="13" key="1">
    <citation type="journal article" date="2017" name="Nat. Ecol. Evol.">
        <title>Genome expansion and lineage-specific genetic innovations in the forest pathogenic fungi Armillaria.</title>
        <authorList>
            <person name="Sipos G."/>
            <person name="Prasanna A.N."/>
            <person name="Walter M.C."/>
            <person name="O'Connor E."/>
            <person name="Balint B."/>
            <person name="Krizsan K."/>
            <person name="Kiss B."/>
            <person name="Hess J."/>
            <person name="Varga T."/>
            <person name="Slot J."/>
            <person name="Riley R."/>
            <person name="Boka B."/>
            <person name="Rigling D."/>
            <person name="Barry K."/>
            <person name="Lee J."/>
            <person name="Mihaltcheva S."/>
            <person name="LaButti K."/>
            <person name="Lipzen A."/>
            <person name="Waldron R."/>
            <person name="Moloney N.M."/>
            <person name="Sperisen C."/>
            <person name="Kredics L."/>
            <person name="Vagvoelgyi C."/>
            <person name="Patrignani A."/>
            <person name="Fitzpatrick D."/>
            <person name="Nagy I."/>
            <person name="Doyle S."/>
            <person name="Anderson J.B."/>
            <person name="Grigoriev I.V."/>
            <person name="Gueldener U."/>
            <person name="Muensterkoetter M."/>
            <person name="Nagy L.G."/>
        </authorList>
    </citation>
    <scope>NUCLEOTIDE SEQUENCE [LARGE SCALE GENOMIC DNA]</scope>
    <source>
        <strain evidence="13">Ar21-2</strain>
    </source>
</reference>
<comment type="subcellular location">
    <subcellularLocation>
        <location evidence="1">Nucleus</location>
    </subcellularLocation>
</comment>
<evidence type="ECO:0000256" key="6">
    <source>
        <dbReference type="ARBA" id="ARBA00022842"/>
    </source>
</evidence>
<dbReference type="GO" id="GO:0008408">
    <property type="term" value="F:3'-5' exonuclease activity"/>
    <property type="evidence" value="ECO:0007669"/>
    <property type="project" value="InterPro"/>
</dbReference>
<dbReference type="GO" id="GO:0046872">
    <property type="term" value="F:metal ion binding"/>
    <property type="evidence" value="ECO:0007669"/>
    <property type="project" value="UniProtKB-KW"/>
</dbReference>
<gene>
    <name evidence="12" type="ORF">ARMGADRAFT_1006988</name>
</gene>
<evidence type="ECO:0000259" key="11">
    <source>
        <dbReference type="SMART" id="SM00474"/>
    </source>
</evidence>
<dbReference type="InterPro" id="IPR002562">
    <property type="entry name" value="3'-5'_exonuclease_dom"/>
</dbReference>
<dbReference type="GO" id="GO:0005634">
    <property type="term" value="C:nucleus"/>
    <property type="evidence" value="ECO:0007669"/>
    <property type="project" value="UniProtKB-SubCell"/>
</dbReference>
<keyword evidence="3" id="KW-0479">Metal-binding</keyword>
<sequence length="309" mass="34555">MSDLPMYNWCPGAQPHYITDAATADVLIARYLEHHVGHVGFDLEWKPSFVRGARENPVALVQIATKTEVFLFQLSAMFAVPSSLKNFLENSSIIKVGVGIQNDAKKLYQDHRLSVRSCVDLSMFARSVDNASWKGPFKNPIGLARLVSTYLGFELSKGSITRSNWEARPLSLAQIRYAANDAHAGYAVYSHLRALDLERATPVKQSYYSFDAIRGRLYCIPTPNPEEAPSSHDDLWGLSTTYLTEWFPRNPEYDPGPPPPPKTPKTPEEQADSPKDASTEPPNSPKQDKGNHKRTHARRRPSRSAPPQV</sequence>
<evidence type="ECO:0000256" key="1">
    <source>
        <dbReference type="ARBA" id="ARBA00004123"/>
    </source>
</evidence>
<dbReference type="SUPFAM" id="SSF53098">
    <property type="entry name" value="Ribonuclease H-like"/>
    <property type="match status" value="1"/>
</dbReference>
<dbReference type="GO" id="GO:0003676">
    <property type="term" value="F:nucleic acid binding"/>
    <property type="evidence" value="ECO:0007669"/>
    <property type="project" value="InterPro"/>
</dbReference>
<feature type="compositionally biased region" description="Basic residues" evidence="10">
    <location>
        <begin position="291"/>
        <end position="302"/>
    </location>
</feature>
<dbReference type="OMA" id="PHARCYS"/>
<dbReference type="InterPro" id="IPR036397">
    <property type="entry name" value="RNaseH_sf"/>
</dbReference>
<feature type="region of interest" description="Disordered" evidence="10">
    <location>
        <begin position="247"/>
        <end position="309"/>
    </location>
</feature>
<evidence type="ECO:0000256" key="5">
    <source>
        <dbReference type="ARBA" id="ARBA00022839"/>
    </source>
</evidence>
<dbReference type="GO" id="GO:0006139">
    <property type="term" value="P:nucleobase-containing compound metabolic process"/>
    <property type="evidence" value="ECO:0007669"/>
    <property type="project" value="InterPro"/>
</dbReference>
<dbReference type="InterPro" id="IPR012337">
    <property type="entry name" value="RNaseH-like_sf"/>
</dbReference>
<dbReference type="PANTHER" id="PTHR13620:SF109">
    <property type="entry name" value="3'-5' EXONUCLEASE"/>
    <property type="match status" value="1"/>
</dbReference>
<name>A0A2H3E406_ARMGA</name>
<dbReference type="EMBL" id="KZ293646">
    <property type="protein sequence ID" value="PBL00885.1"/>
    <property type="molecule type" value="Genomic_DNA"/>
</dbReference>
<keyword evidence="5" id="KW-0269">Exonuclease</keyword>
<proteinExistence type="predicted"/>
<evidence type="ECO:0000256" key="4">
    <source>
        <dbReference type="ARBA" id="ARBA00022801"/>
    </source>
</evidence>
<keyword evidence="2" id="KW-0540">Nuclease</keyword>
<evidence type="ECO:0000256" key="2">
    <source>
        <dbReference type="ARBA" id="ARBA00022722"/>
    </source>
</evidence>